<reference evidence="1" key="1">
    <citation type="journal article" date="2021" name="Proc. Natl. Acad. Sci. U.S.A.">
        <title>A Catalog of Tens of Thousands of Viruses from Human Metagenomes Reveals Hidden Associations with Chronic Diseases.</title>
        <authorList>
            <person name="Tisza M.J."/>
            <person name="Buck C.B."/>
        </authorList>
    </citation>
    <scope>NUCLEOTIDE SEQUENCE</scope>
    <source>
        <strain evidence="1">CtCIv11</strain>
    </source>
</reference>
<accession>A0A8S5S2F7</accession>
<sequence>MVMALPCHGRITWVQAPYDSLEILDFIFFKALCKGYEKYNIGVSPSGKAQEFDSCIRRFKSYYLS</sequence>
<organism evidence="1">
    <name type="scientific">Siphoviridae sp. ctCIv11</name>
    <dbReference type="NCBI Taxonomy" id="2827806"/>
    <lineage>
        <taxon>Viruses</taxon>
        <taxon>Duplodnaviria</taxon>
        <taxon>Heunggongvirae</taxon>
        <taxon>Uroviricota</taxon>
        <taxon>Caudoviricetes</taxon>
    </lineage>
</organism>
<proteinExistence type="predicted"/>
<protein>
    <submittedName>
        <fullName evidence="1">Uncharacterized protein</fullName>
    </submittedName>
</protein>
<evidence type="ECO:0000313" key="1">
    <source>
        <dbReference type="EMBL" id="DAF45096.1"/>
    </source>
</evidence>
<name>A0A8S5S2F7_9CAUD</name>
<dbReference type="EMBL" id="BK032513">
    <property type="protein sequence ID" value="DAF45096.1"/>
    <property type="molecule type" value="Genomic_DNA"/>
</dbReference>